<dbReference type="RefSeq" id="WP_106395860.1">
    <property type="nucleotide sequence ID" value="NZ_PVNK01000292.1"/>
</dbReference>
<name>A0A2S9XBZ1_9BACT</name>
<accession>A0A2S9XBZ1</accession>
<feature type="domain" description="RNA polymerase sigma-70 region 2" evidence="1">
    <location>
        <begin position="33"/>
        <end position="93"/>
    </location>
</feature>
<evidence type="ECO:0000313" key="3">
    <source>
        <dbReference type="Proteomes" id="UP000237968"/>
    </source>
</evidence>
<comment type="caution">
    <text evidence="2">The sequence shown here is derived from an EMBL/GenBank/DDBJ whole genome shotgun (WGS) entry which is preliminary data.</text>
</comment>
<sequence>MSLDSMLRDYKKCRTENGRERAKTILLRETRVVLLSYFRSRVARADAEDLAQAALKIINDEFDGFEPAGPRAFRSHVFTVAKNRLRTHSRQQGQRKRHVPVEWAVEPELPDILVWKERFDLLRAALALVRSTLRRAFESRLRGESARTLARREGIKTVSGRARIRRARIAVEMELEKLMATREPTR</sequence>
<dbReference type="InterPro" id="IPR013325">
    <property type="entry name" value="RNA_pol_sigma_r2"/>
</dbReference>
<evidence type="ECO:0000313" key="2">
    <source>
        <dbReference type="EMBL" id="PRP90201.1"/>
    </source>
</evidence>
<evidence type="ECO:0000259" key="1">
    <source>
        <dbReference type="Pfam" id="PF04542"/>
    </source>
</evidence>
<protein>
    <recommendedName>
        <fullName evidence="1">RNA polymerase sigma-70 region 2 domain-containing protein</fullName>
    </recommendedName>
</protein>
<dbReference type="Pfam" id="PF04542">
    <property type="entry name" value="Sigma70_r2"/>
    <property type="match status" value="1"/>
</dbReference>
<dbReference type="GO" id="GO:0003700">
    <property type="term" value="F:DNA-binding transcription factor activity"/>
    <property type="evidence" value="ECO:0007669"/>
    <property type="project" value="InterPro"/>
</dbReference>
<dbReference type="GO" id="GO:0006352">
    <property type="term" value="P:DNA-templated transcription initiation"/>
    <property type="evidence" value="ECO:0007669"/>
    <property type="project" value="InterPro"/>
</dbReference>
<organism evidence="2 3">
    <name type="scientific">Enhygromyxa salina</name>
    <dbReference type="NCBI Taxonomy" id="215803"/>
    <lineage>
        <taxon>Bacteria</taxon>
        <taxon>Pseudomonadati</taxon>
        <taxon>Myxococcota</taxon>
        <taxon>Polyangia</taxon>
        <taxon>Nannocystales</taxon>
        <taxon>Nannocystaceae</taxon>
        <taxon>Enhygromyxa</taxon>
    </lineage>
</organism>
<proteinExistence type="predicted"/>
<gene>
    <name evidence="2" type="ORF">ENSA5_67230</name>
</gene>
<keyword evidence="3" id="KW-1185">Reference proteome</keyword>
<dbReference type="Proteomes" id="UP000237968">
    <property type="component" value="Unassembled WGS sequence"/>
</dbReference>
<dbReference type="SUPFAM" id="SSF88946">
    <property type="entry name" value="Sigma2 domain of RNA polymerase sigma factors"/>
    <property type="match status" value="1"/>
</dbReference>
<dbReference type="InterPro" id="IPR007627">
    <property type="entry name" value="RNA_pol_sigma70_r2"/>
</dbReference>
<dbReference type="EMBL" id="PVNK01000292">
    <property type="protein sequence ID" value="PRP90201.1"/>
    <property type="molecule type" value="Genomic_DNA"/>
</dbReference>
<reference evidence="2 3" key="1">
    <citation type="submission" date="2018-03" db="EMBL/GenBank/DDBJ databases">
        <title>Draft Genome Sequences of the Obligatory Marine Myxobacteria Enhygromyxa salina SWB005.</title>
        <authorList>
            <person name="Poehlein A."/>
            <person name="Moghaddam J.A."/>
            <person name="Harms H."/>
            <person name="Alanjari M."/>
            <person name="Koenig G.M."/>
            <person name="Daniel R."/>
            <person name="Schaeberle T.F."/>
        </authorList>
    </citation>
    <scope>NUCLEOTIDE SEQUENCE [LARGE SCALE GENOMIC DNA]</scope>
    <source>
        <strain evidence="2 3">SWB005</strain>
    </source>
</reference>
<dbReference type="Gene3D" id="1.10.1740.10">
    <property type="match status" value="1"/>
</dbReference>
<dbReference type="AlphaFoldDB" id="A0A2S9XBZ1"/>